<evidence type="ECO:0000256" key="5">
    <source>
        <dbReference type="ARBA" id="ARBA00022741"/>
    </source>
</evidence>
<keyword evidence="3 8" id="KW-0548">Nucleotidyltransferase</keyword>
<evidence type="ECO:0000256" key="9">
    <source>
        <dbReference type="SAM" id="MobiDB-lite"/>
    </source>
</evidence>
<keyword evidence="4 8" id="KW-0479">Metal-binding</keyword>
<keyword evidence="8" id="KW-0464">Manganese</keyword>
<comment type="catalytic activity">
    <reaction evidence="8">
        <text>L-seryl-[protein] + UTP = O-(5'-uridylyl)-L-seryl-[protein] + diphosphate</text>
        <dbReference type="Rhea" id="RHEA:64604"/>
        <dbReference type="Rhea" id="RHEA-COMP:9863"/>
        <dbReference type="Rhea" id="RHEA-COMP:16635"/>
        <dbReference type="ChEBI" id="CHEBI:29999"/>
        <dbReference type="ChEBI" id="CHEBI:33019"/>
        <dbReference type="ChEBI" id="CHEBI:46398"/>
        <dbReference type="ChEBI" id="CHEBI:156051"/>
    </reaction>
</comment>
<protein>
    <recommendedName>
        <fullName evidence="8">Protein nucleotidyltransferase YdiU</fullName>
        <ecNumber evidence="8">2.7.7.-</ecNumber>
    </recommendedName>
    <alternativeName>
        <fullName evidence="8">Protein adenylyltransferase YdiU</fullName>
        <ecNumber evidence="8">2.7.7.108</ecNumber>
    </alternativeName>
    <alternativeName>
        <fullName evidence="8">Protein uridylyltransferase YdiU</fullName>
        <ecNumber evidence="8">2.7.7.-</ecNumber>
    </alternativeName>
</protein>
<reference evidence="10" key="1">
    <citation type="submission" date="2016-08" db="EMBL/GenBank/DDBJ databases">
        <title>Complete Genome Seqeunce of Paenibacillus sp. nov. IHBB 9852 from high altitute lake of Indian trans-Himalayas.</title>
        <authorList>
            <person name="Kiran S."/>
            <person name="Swarnkar M.K."/>
            <person name="Rana A."/>
            <person name="Tewari R."/>
            <person name="Gulati A."/>
        </authorList>
    </citation>
    <scope>NUCLEOTIDE SEQUENCE [LARGE SCALE GENOMIC DNA]</scope>
    <source>
        <strain evidence="10">IHBB 9852</strain>
    </source>
</reference>
<dbReference type="InterPro" id="IPR003846">
    <property type="entry name" value="SelO"/>
</dbReference>
<comment type="catalytic activity">
    <reaction evidence="8">
        <text>L-seryl-[protein] + ATP = 3-O-(5'-adenylyl)-L-seryl-[protein] + diphosphate</text>
        <dbReference type="Rhea" id="RHEA:58120"/>
        <dbReference type="Rhea" id="RHEA-COMP:9863"/>
        <dbReference type="Rhea" id="RHEA-COMP:15073"/>
        <dbReference type="ChEBI" id="CHEBI:29999"/>
        <dbReference type="ChEBI" id="CHEBI:30616"/>
        <dbReference type="ChEBI" id="CHEBI:33019"/>
        <dbReference type="ChEBI" id="CHEBI:142516"/>
        <dbReference type="EC" id="2.7.7.108"/>
    </reaction>
</comment>
<dbReference type="HAMAP" id="MF_00692">
    <property type="entry name" value="SelO"/>
    <property type="match status" value="1"/>
</dbReference>
<feature type="binding site" evidence="8">
    <location>
        <position position="129"/>
    </location>
    <ligand>
        <name>ATP</name>
        <dbReference type="ChEBI" id="CHEBI:30616"/>
    </ligand>
</feature>
<dbReference type="EMBL" id="CP016809">
    <property type="protein sequence ID" value="ANY73778.1"/>
    <property type="molecule type" value="Genomic_DNA"/>
</dbReference>
<dbReference type="NCBIfam" id="NF000658">
    <property type="entry name" value="PRK00029.1"/>
    <property type="match status" value="1"/>
</dbReference>
<comment type="catalytic activity">
    <reaction evidence="8">
        <text>L-tyrosyl-[protein] + ATP = O-(5'-adenylyl)-L-tyrosyl-[protein] + diphosphate</text>
        <dbReference type="Rhea" id="RHEA:54288"/>
        <dbReference type="Rhea" id="RHEA-COMP:10136"/>
        <dbReference type="Rhea" id="RHEA-COMP:13846"/>
        <dbReference type="ChEBI" id="CHEBI:30616"/>
        <dbReference type="ChEBI" id="CHEBI:33019"/>
        <dbReference type="ChEBI" id="CHEBI:46858"/>
        <dbReference type="ChEBI" id="CHEBI:83624"/>
        <dbReference type="EC" id="2.7.7.108"/>
    </reaction>
</comment>
<dbReference type="EC" id="2.7.7.108" evidence="8"/>
<feature type="binding site" evidence="8">
    <location>
        <position position="93"/>
    </location>
    <ligand>
        <name>ATP</name>
        <dbReference type="ChEBI" id="CHEBI:30616"/>
    </ligand>
</feature>
<feature type="binding site" evidence="8">
    <location>
        <position position="95"/>
    </location>
    <ligand>
        <name>ATP</name>
        <dbReference type="ChEBI" id="CHEBI:30616"/>
    </ligand>
</feature>
<dbReference type="GO" id="GO:0005524">
    <property type="term" value="F:ATP binding"/>
    <property type="evidence" value="ECO:0007669"/>
    <property type="project" value="UniProtKB-UniRule"/>
</dbReference>
<evidence type="ECO:0000256" key="1">
    <source>
        <dbReference type="ARBA" id="ARBA00009747"/>
    </source>
</evidence>
<dbReference type="Pfam" id="PF02696">
    <property type="entry name" value="SelO"/>
    <property type="match status" value="1"/>
</dbReference>
<dbReference type="EC" id="2.7.7.-" evidence="8"/>
<comment type="catalytic activity">
    <reaction evidence="8">
        <text>L-tyrosyl-[protein] + UTP = O-(5'-uridylyl)-L-tyrosyl-[protein] + diphosphate</text>
        <dbReference type="Rhea" id="RHEA:83887"/>
        <dbReference type="Rhea" id="RHEA-COMP:10136"/>
        <dbReference type="Rhea" id="RHEA-COMP:20238"/>
        <dbReference type="ChEBI" id="CHEBI:33019"/>
        <dbReference type="ChEBI" id="CHEBI:46398"/>
        <dbReference type="ChEBI" id="CHEBI:46858"/>
        <dbReference type="ChEBI" id="CHEBI:90602"/>
    </reaction>
</comment>
<feature type="binding site" evidence="8">
    <location>
        <position position="265"/>
    </location>
    <ligand>
        <name>Mg(2+)</name>
        <dbReference type="ChEBI" id="CHEBI:18420"/>
    </ligand>
</feature>
<keyword evidence="7 8" id="KW-0460">Magnesium</keyword>
<feature type="binding site" evidence="8">
    <location>
        <position position="179"/>
    </location>
    <ligand>
        <name>ATP</name>
        <dbReference type="ChEBI" id="CHEBI:30616"/>
    </ligand>
</feature>
<dbReference type="AlphaFoldDB" id="A0A1B2E1B7"/>
<evidence type="ECO:0000256" key="2">
    <source>
        <dbReference type="ARBA" id="ARBA00022679"/>
    </source>
</evidence>
<proteinExistence type="inferred from homology"/>
<evidence type="ECO:0000256" key="4">
    <source>
        <dbReference type="ARBA" id="ARBA00022723"/>
    </source>
</evidence>
<comment type="catalytic activity">
    <reaction evidence="8">
        <text>L-threonyl-[protein] + ATP = 3-O-(5'-adenylyl)-L-threonyl-[protein] + diphosphate</text>
        <dbReference type="Rhea" id="RHEA:54292"/>
        <dbReference type="Rhea" id="RHEA-COMP:11060"/>
        <dbReference type="Rhea" id="RHEA-COMP:13847"/>
        <dbReference type="ChEBI" id="CHEBI:30013"/>
        <dbReference type="ChEBI" id="CHEBI:30616"/>
        <dbReference type="ChEBI" id="CHEBI:33019"/>
        <dbReference type="ChEBI" id="CHEBI:138113"/>
        <dbReference type="EC" id="2.7.7.108"/>
    </reaction>
</comment>
<evidence type="ECO:0000256" key="3">
    <source>
        <dbReference type="ARBA" id="ARBA00022695"/>
    </source>
</evidence>
<feature type="binding site" evidence="8">
    <location>
        <position position="256"/>
    </location>
    <ligand>
        <name>Mg(2+)</name>
        <dbReference type="ChEBI" id="CHEBI:18420"/>
    </ligand>
</feature>
<feature type="binding site" evidence="8">
    <location>
        <position position="116"/>
    </location>
    <ligand>
        <name>ATP</name>
        <dbReference type="ChEBI" id="CHEBI:30616"/>
    </ligand>
</feature>
<dbReference type="KEGG" id="pib:BBD41_15005"/>
<keyword evidence="5 8" id="KW-0547">Nucleotide-binding</keyword>
<gene>
    <name evidence="8" type="primary">ydiU</name>
    <name evidence="8" type="synonym">selO</name>
    <name evidence="10" type="ORF">BBD41_15005</name>
</gene>
<dbReference type="PANTHER" id="PTHR32057">
    <property type="entry name" value="PROTEIN ADENYLYLTRANSFERASE SELO, MITOCHONDRIAL"/>
    <property type="match status" value="1"/>
</dbReference>
<keyword evidence="6 8" id="KW-0067">ATP-binding</keyword>
<comment type="cofactor">
    <cofactor evidence="8">
        <name>Mg(2+)</name>
        <dbReference type="ChEBI" id="CHEBI:18420"/>
    </cofactor>
    <cofactor evidence="8">
        <name>Mn(2+)</name>
        <dbReference type="ChEBI" id="CHEBI:29035"/>
    </cofactor>
</comment>
<accession>A0A1B2E1B7</accession>
<dbReference type="PANTHER" id="PTHR32057:SF14">
    <property type="entry name" value="PROTEIN ADENYLYLTRANSFERASE SELO, MITOCHONDRIAL"/>
    <property type="match status" value="1"/>
</dbReference>
<feature type="binding site" evidence="8">
    <location>
        <position position="265"/>
    </location>
    <ligand>
        <name>ATP</name>
        <dbReference type="ChEBI" id="CHEBI:30616"/>
    </ligand>
</feature>
<feature type="active site" description="Proton acceptor" evidence="8">
    <location>
        <position position="255"/>
    </location>
</feature>
<evidence type="ECO:0000256" key="6">
    <source>
        <dbReference type="ARBA" id="ARBA00022840"/>
    </source>
</evidence>
<dbReference type="GO" id="GO:0070733">
    <property type="term" value="F:AMPylase activity"/>
    <property type="evidence" value="ECO:0007669"/>
    <property type="project" value="UniProtKB-EC"/>
</dbReference>
<comment type="catalytic activity">
    <reaction evidence="8">
        <text>L-histidyl-[protein] + UTP = N(tele)-(5'-uridylyl)-L-histidyl-[protein] + diphosphate</text>
        <dbReference type="Rhea" id="RHEA:83891"/>
        <dbReference type="Rhea" id="RHEA-COMP:9745"/>
        <dbReference type="Rhea" id="RHEA-COMP:20239"/>
        <dbReference type="ChEBI" id="CHEBI:29979"/>
        <dbReference type="ChEBI" id="CHEBI:33019"/>
        <dbReference type="ChEBI" id="CHEBI:46398"/>
        <dbReference type="ChEBI" id="CHEBI:233474"/>
    </reaction>
</comment>
<feature type="binding site" evidence="8">
    <location>
        <position position="96"/>
    </location>
    <ligand>
        <name>ATP</name>
        <dbReference type="ChEBI" id="CHEBI:30616"/>
    </ligand>
</feature>
<comment type="similarity">
    <text evidence="1 8">Belongs to the SELO family.</text>
</comment>
<evidence type="ECO:0000313" key="10">
    <source>
        <dbReference type="EMBL" id="ANY73778.1"/>
    </source>
</evidence>
<feature type="binding site" evidence="8">
    <location>
        <position position="128"/>
    </location>
    <ligand>
        <name>ATP</name>
        <dbReference type="ChEBI" id="CHEBI:30616"/>
    </ligand>
</feature>
<feature type="region of interest" description="Disordered" evidence="9">
    <location>
        <begin position="413"/>
        <end position="432"/>
    </location>
</feature>
<evidence type="ECO:0000256" key="8">
    <source>
        <dbReference type="HAMAP-Rule" id="MF_00692"/>
    </source>
</evidence>
<feature type="binding site" evidence="8">
    <location>
        <position position="186"/>
    </location>
    <ligand>
        <name>ATP</name>
        <dbReference type="ChEBI" id="CHEBI:30616"/>
    </ligand>
</feature>
<comment type="function">
    <text evidence="8">Nucleotidyltransferase involved in the post-translational modification of proteins. It can catalyze the addition of adenosine monophosphate (AMP) or uridine monophosphate (UMP) to a protein, resulting in modifications known as AMPylation and UMPylation.</text>
</comment>
<dbReference type="GO" id="GO:0000287">
    <property type="term" value="F:magnesium ion binding"/>
    <property type="evidence" value="ECO:0007669"/>
    <property type="project" value="UniProtKB-UniRule"/>
</dbReference>
<organism evidence="10">
    <name type="scientific">Paenibacillus ihbetae</name>
    <dbReference type="NCBI Taxonomy" id="1870820"/>
    <lineage>
        <taxon>Bacteria</taxon>
        <taxon>Bacillati</taxon>
        <taxon>Bacillota</taxon>
        <taxon>Bacilli</taxon>
        <taxon>Bacillales</taxon>
        <taxon>Paenibacillaceae</taxon>
        <taxon>Paenibacillus</taxon>
    </lineage>
</organism>
<keyword evidence="2 8" id="KW-0808">Transferase</keyword>
<dbReference type="RefSeq" id="WP_099478055.1">
    <property type="nucleotide sequence ID" value="NZ_CP016809.1"/>
</dbReference>
<dbReference type="GO" id="GO:0030145">
    <property type="term" value="F:manganese ion binding"/>
    <property type="evidence" value="ECO:0007669"/>
    <property type="project" value="UniProtKB-UniRule"/>
</dbReference>
<name>A0A1B2E1B7_9BACL</name>
<evidence type="ECO:0000256" key="7">
    <source>
        <dbReference type="ARBA" id="ARBA00022842"/>
    </source>
</evidence>
<sequence length="490" mass="54762">MTIESTPAAGWNFDNSYARLPDKMFTRLDPTPVRAPELVIFNEPLAASLGLHAESLQTEGAADVFAGNRIPERAEPLAQAYAGHQFGHFTMLGDGRAILLGEQITPEGKRVDIQLKGSGRTPYSRGGDGRAALGPMLREYIISEAMHGLGIPTTRSLAVVTTGEEIFRETELPGAILTRVAASHLRVGTFQYAANWGRAGELRELADYTIQRHYPEAEQEENRYLALLKAVIRRQASLIAKWQLVGFIHGVMNTDNMALSGETIDYGPCAFMDTYHLNTVFSSIDVQGRYAYGNQPQIAAWNLARFAETLLPLLQEDEKQAIATAEEALADFAELYHRHWLEGMRAKLGIVNEEEEDEELVKSLLHLMQRHGADYTNTFRALTLGRPEETGLHGSADFAQWLELWRDRLNRQEASEEESKQQMRSSNPAIIPRNHRVEEALEAAVESGDYSLLKRLVAALANPYAYVPEQDEYCTLPPQSNRPYRTFCGT</sequence>